<dbReference type="Pfam" id="PF00400">
    <property type="entry name" value="WD40"/>
    <property type="match status" value="6"/>
</dbReference>
<dbReference type="SUPFAM" id="SSF50978">
    <property type="entry name" value="WD40 repeat-like"/>
    <property type="match status" value="3"/>
</dbReference>
<feature type="repeat" description="WD" evidence="3">
    <location>
        <begin position="218"/>
        <end position="253"/>
    </location>
</feature>
<evidence type="ECO:0000256" key="3">
    <source>
        <dbReference type="PROSITE-ProRule" id="PRU00221"/>
    </source>
</evidence>
<evidence type="ECO:0000256" key="2">
    <source>
        <dbReference type="ARBA" id="ARBA00022737"/>
    </source>
</evidence>
<dbReference type="InterPro" id="IPR020472">
    <property type="entry name" value="WD40_PAC1"/>
</dbReference>
<dbReference type="InterPro" id="IPR036322">
    <property type="entry name" value="WD40_repeat_dom_sf"/>
</dbReference>
<gene>
    <name evidence="5" type="ORF">PAPYR_7682</name>
</gene>
<evidence type="ECO:0000313" key="6">
    <source>
        <dbReference type="Proteomes" id="UP001141327"/>
    </source>
</evidence>
<dbReference type="EMBL" id="JAPMOS010000057">
    <property type="protein sequence ID" value="KAJ4456959.1"/>
    <property type="molecule type" value="Genomic_DNA"/>
</dbReference>
<dbReference type="PROSITE" id="PS50294">
    <property type="entry name" value="WD_REPEATS_REGION"/>
    <property type="match status" value="4"/>
</dbReference>
<organism evidence="5 6">
    <name type="scientific">Paratrimastix pyriformis</name>
    <dbReference type="NCBI Taxonomy" id="342808"/>
    <lineage>
        <taxon>Eukaryota</taxon>
        <taxon>Metamonada</taxon>
        <taxon>Preaxostyla</taxon>
        <taxon>Paratrimastigidae</taxon>
        <taxon>Paratrimastix</taxon>
    </lineage>
</organism>
<evidence type="ECO:0000256" key="4">
    <source>
        <dbReference type="SAM" id="MobiDB-lite"/>
    </source>
</evidence>
<dbReference type="Proteomes" id="UP001141327">
    <property type="component" value="Unassembled WGS sequence"/>
</dbReference>
<dbReference type="InterPro" id="IPR015943">
    <property type="entry name" value="WD40/YVTN_repeat-like_dom_sf"/>
</dbReference>
<feature type="repeat" description="WD" evidence="3">
    <location>
        <begin position="175"/>
        <end position="208"/>
    </location>
</feature>
<dbReference type="PROSITE" id="PS00678">
    <property type="entry name" value="WD_REPEATS_1"/>
    <property type="match status" value="3"/>
</dbReference>
<feature type="compositionally biased region" description="Polar residues" evidence="4">
    <location>
        <begin position="1"/>
        <end position="15"/>
    </location>
</feature>
<reference evidence="5" key="1">
    <citation type="journal article" date="2022" name="bioRxiv">
        <title>Genomics of Preaxostyla Flagellates Illuminates Evolutionary Transitions and the Path Towards Mitochondrial Loss.</title>
        <authorList>
            <person name="Novak L.V.F."/>
            <person name="Treitli S.C."/>
            <person name="Pyrih J."/>
            <person name="Halakuc P."/>
            <person name="Pipaliya S.V."/>
            <person name="Vacek V."/>
            <person name="Brzon O."/>
            <person name="Soukal P."/>
            <person name="Eme L."/>
            <person name="Dacks J.B."/>
            <person name="Karnkowska A."/>
            <person name="Elias M."/>
            <person name="Hampl V."/>
        </authorList>
    </citation>
    <scope>NUCLEOTIDE SEQUENCE</scope>
    <source>
        <strain evidence="5">RCP-MX</strain>
    </source>
</reference>
<dbReference type="PANTHER" id="PTHR22847">
    <property type="entry name" value="WD40 REPEAT PROTEIN"/>
    <property type="match status" value="1"/>
</dbReference>
<dbReference type="InterPro" id="IPR001680">
    <property type="entry name" value="WD40_rpt"/>
</dbReference>
<proteinExistence type="predicted"/>
<protein>
    <submittedName>
        <fullName evidence="5">WD-40 repeat protein</fullName>
    </submittedName>
</protein>
<feature type="repeat" description="WD" evidence="3">
    <location>
        <begin position="551"/>
        <end position="582"/>
    </location>
</feature>
<evidence type="ECO:0000256" key="1">
    <source>
        <dbReference type="ARBA" id="ARBA00022574"/>
    </source>
</evidence>
<dbReference type="PROSITE" id="PS50082">
    <property type="entry name" value="WD_REPEATS_2"/>
    <property type="match status" value="5"/>
</dbReference>
<dbReference type="PANTHER" id="PTHR22847:SF637">
    <property type="entry name" value="WD REPEAT DOMAIN 5B"/>
    <property type="match status" value="1"/>
</dbReference>
<accession>A0ABQ8UCF2</accession>
<dbReference type="InterPro" id="IPR019775">
    <property type="entry name" value="WD40_repeat_CS"/>
</dbReference>
<name>A0ABQ8UCF2_9EUKA</name>
<dbReference type="Gene3D" id="2.130.10.10">
    <property type="entry name" value="YVTN repeat-like/Quinoprotein amine dehydrogenase"/>
    <property type="match status" value="4"/>
</dbReference>
<evidence type="ECO:0000313" key="5">
    <source>
        <dbReference type="EMBL" id="KAJ4456959.1"/>
    </source>
</evidence>
<feature type="repeat" description="WD" evidence="3">
    <location>
        <begin position="344"/>
        <end position="375"/>
    </location>
</feature>
<dbReference type="PRINTS" id="PR00320">
    <property type="entry name" value="GPROTEINBRPT"/>
</dbReference>
<comment type="caution">
    <text evidence="5">The sequence shown here is derived from an EMBL/GenBank/DDBJ whole genome shotgun (WGS) entry which is preliminary data.</text>
</comment>
<dbReference type="SMART" id="SM00320">
    <property type="entry name" value="WD40"/>
    <property type="match status" value="11"/>
</dbReference>
<sequence length="973" mass="103557">MESQPQVGGATSTPYQLAAATPATTGYGAVDDQRRPSPRPAPPTTGADLPPDVTVVPRNPVDDPRLGCKSALLQLGIQPSTPVVWSPDGRMLAFVSGSNGIYLAKKSDTDDTFSIHNVLMGHDFSVTSLLFHPTEPTLVSAGVEGIFIWDLTRMALRKKILIHTEAAGQQATATPDAHEGPIEVLLWMYGGTALISGSKDSTVRVWDVLEDYRMLETITGHKAPVLCLAWSEKTNMLASAGRDSAIKIWDTRTLAPSCRAQRRADKSIVCLQVTQLDGHRGDVTALLWSRDGITLFSGARDNMIKVWDVGLGQKRIQFISFPSTRVAVVVQVWDVGSGKNMRDILGHKGDIRSLLLLNEEQYLLSSATDSRFIIWAVAAHTRPLVKEATSMSAEAILADSTADLIEQEKDRQLGSSAIQELGVAALAVNPAFSLMADSGPLGCVRIHNILQLTHPQLVQEFVGHTDAVTQVALLAPPQGPMMIVSASKDYRVHLYDCASLRRVAYFDCQGSVQSLAVHPSLGLIIAGGTDYPIKGFSLMTGPSQFRRVAEWQGHCGAVNALAISPDGKLMCSAGYDFNLKVWPVHADVTRYHDPENIVVHRPSDELDVHGGRITSLAFDASGTRMASSATDVSSPSPPIATCPALPCPCPALPVPCPCPALPVPCPCPACLPPHPRRPVLTPLLRPASLPARPPQHTIIVYSVSGSHVRPLYTIRSLHPDAPSALPGAHDSVIWQPDPRGAPVAPIRKYAGNHHAHITQVSAPPAPPRGNEHIDRKSRYCGGCLRRHPFILCLAVGLALSVSRSGAHLVSVDAEGGVFCWHAGPNPMGCVSKYRSRVEGAISCCAAGENEFVTGSEAGMVHLWPLPTPARQANFVPAAEMPDEARGHGTLPLAGHVPLVTGVHAASVAALGGVGPTMQIARPGLRHLRCRPVPGQMVPGGQMLMVPATPATALGPAAQAAGMMGMQAPELGPQ</sequence>
<feature type="region of interest" description="Disordered" evidence="4">
    <location>
        <begin position="1"/>
        <end position="55"/>
    </location>
</feature>
<keyword evidence="6" id="KW-1185">Reference proteome</keyword>
<feature type="repeat" description="WD" evidence="3">
    <location>
        <begin position="276"/>
        <end position="309"/>
    </location>
</feature>
<keyword evidence="2" id="KW-0677">Repeat</keyword>
<keyword evidence="1 3" id="KW-0853">WD repeat</keyword>
<dbReference type="CDD" id="cd00200">
    <property type="entry name" value="WD40"/>
    <property type="match status" value="1"/>
</dbReference>